<protein>
    <recommendedName>
        <fullName evidence="2">Nuclear receptor coactivator 6 TRADD-N domain-containing protein</fullName>
    </recommendedName>
</protein>
<feature type="compositionally biased region" description="Low complexity" evidence="1">
    <location>
        <begin position="396"/>
        <end position="417"/>
    </location>
</feature>
<feature type="compositionally biased region" description="Low complexity" evidence="1">
    <location>
        <begin position="1792"/>
        <end position="1808"/>
    </location>
</feature>
<dbReference type="Proteomes" id="UP001234178">
    <property type="component" value="Unassembled WGS sequence"/>
</dbReference>
<feature type="compositionally biased region" description="Acidic residues" evidence="1">
    <location>
        <begin position="2360"/>
        <end position="2369"/>
    </location>
</feature>
<feature type="compositionally biased region" description="Low complexity" evidence="1">
    <location>
        <begin position="1308"/>
        <end position="1327"/>
    </location>
</feature>
<keyword evidence="4" id="KW-1185">Reference proteome</keyword>
<feature type="compositionally biased region" description="Basic and acidic residues" evidence="1">
    <location>
        <begin position="1875"/>
        <end position="1887"/>
    </location>
</feature>
<feature type="compositionally biased region" description="Polar residues" evidence="1">
    <location>
        <begin position="1582"/>
        <end position="1604"/>
    </location>
</feature>
<feature type="domain" description="Nuclear receptor coactivator 6 TRADD-N" evidence="2">
    <location>
        <begin position="25"/>
        <end position="121"/>
    </location>
</feature>
<feature type="compositionally biased region" description="Polar residues" evidence="1">
    <location>
        <begin position="1964"/>
        <end position="1973"/>
    </location>
</feature>
<feature type="region of interest" description="Disordered" evidence="1">
    <location>
        <begin position="1675"/>
        <end position="2007"/>
    </location>
</feature>
<feature type="compositionally biased region" description="Low complexity" evidence="1">
    <location>
        <begin position="2332"/>
        <end position="2341"/>
    </location>
</feature>
<evidence type="ECO:0000259" key="2">
    <source>
        <dbReference type="Pfam" id="PF13820"/>
    </source>
</evidence>
<feature type="compositionally biased region" description="Polar residues" evidence="1">
    <location>
        <begin position="491"/>
        <end position="518"/>
    </location>
</feature>
<evidence type="ECO:0000313" key="4">
    <source>
        <dbReference type="Proteomes" id="UP001234178"/>
    </source>
</evidence>
<feature type="region of interest" description="Disordered" evidence="1">
    <location>
        <begin position="473"/>
        <end position="518"/>
    </location>
</feature>
<feature type="region of interest" description="Disordered" evidence="1">
    <location>
        <begin position="1536"/>
        <end position="1645"/>
    </location>
</feature>
<feature type="region of interest" description="Disordered" evidence="1">
    <location>
        <begin position="2267"/>
        <end position="2501"/>
    </location>
</feature>
<feature type="compositionally biased region" description="Polar residues" evidence="1">
    <location>
        <begin position="2517"/>
        <end position="2529"/>
    </location>
</feature>
<feature type="compositionally biased region" description="Low complexity" evidence="1">
    <location>
        <begin position="473"/>
        <end position="485"/>
    </location>
</feature>
<feature type="compositionally biased region" description="Polar residues" evidence="1">
    <location>
        <begin position="2425"/>
        <end position="2447"/>
    </location>
</feature>
<dbReference type="InterPro" id="IPR032715">
    <property type="entry name" value="NCOA6_TRADD-N"/>
</dbReference>
<gene>
    <name evidence="3" type="ORF">OUZ56_028869</name>
</gene>
<feature type="compositionally biased region" description="Low complexity" evidence="1">
    <location>
        <begin position="2461"/>
        <end position="2474"/>
    </location>
</feature>
<feature type="region of interest" description="Disordered" evidence="1">
    <location>
        <begin position="2724"/>
        <end position="2744"/>
    </location>
</feature>
<reference evidence="3 4" key="1">
    <citation type="journal article" date="2023" name="Nucleic Acids Res.">
        <title>The hologenome of Daphnia magna reveals possible DNA methylation and microbiome-mediated evolution of the host genome.</title>
        <authorList>
            <person name="Chaturvedi A."/>
            <person name="Li X."/>
            <person name="Dhandapani V."/>
            <person name="Marshall H."/>
            <person name="Kissane S."/>
            <person name="Cuenca-Cambronero M."/>
            <person name="Asole G."/>
            <person name="Calvet F."/>
            <person name="Ruiz-Romero M."/>
            <person name="Marangio P."/>
            <person name="Guigo R."/>
            <person name="Rago D."/>
            <person name="Mirbahai L."/>
            <person name="Eastwood N."/>
            <person name="Colbourne J.K."/>
            <person name="Zhou J."/>
            <person name="Mallon E."/>
            <person name="Orsini L."/>
        </authorList>
    </citation>
    <scope>NUCLEOTIDE SEQUENCE [LARGE SCALE GENOMIC DNA]</scope>
    <source>
        <strain evidence="3">LRV0_1</strain>
    </source>
</reference>
<feature type="compositionally biased region" description="Low complexity" evidence="1">
    <location>
        <begin position="1975"/>
        <end position="1986"/>
    </location>
</feature>
<feature type="region of interest" description="Disordered" evidence="1">
    <location>
        <begin position="223"/>
        <end position="248"/>
    </location>
</feature>
<evidence type="ECO:0000313" key="3">
    <source>
        <dbReference type="EMBL" id="KAK4036832.1"/>
    </source>
</evidence>
<feature type="compositionally biased region" description="Polar residues" evidence="1">
    <location>
        <begin position="301"/>
        <end position="326"/>
    </location>
</feature>
<feature type="compositionally biased region" description="Low complexity" evidence="1">
    <location>
        <begin position="283"/>
        <end position="300"/>
    </location>
</feature>
<feature type="compositionally biased region" description="Low complexity" evidence="1">
    <location>
        <begin position="1042"/>
        <end position="1061"/>
    </location>
</feature>
<organism evidence="3 4">
    <name type="scientific">Daphnia magna</name>
    <dbReference type="NCBI Taxonomy" id="35525"/>
    <lineage>
        <taxon>Eukaryota</taxon>
        <taxon>Metazoa</taxon>
        <taxon>Ecdysozoa</taxon>
        <taxon>Arthropoda</taxon>
        <taxon>Crustacea</taxon>
        <taxon>Branchiopoda</taxon>
        <taxon>Diplostraca</taxon>
        <taxon>Cladocera</taxon>
        <taxon>Anomopoda</taxon>
        <taxon>Daphniidae</taxon>
        <taxon>Daphnia</taxon>
    </lineage>
</organism>
<dbReference type="Pfam" id="PF13820">
    <property type="entry name" value="NCOA6_TRADD-N"/>
    <property type="match status" value="1"/>
</dbReference>
<accession>A0ABR0B573</accession>
<feature type="compositionally biased region" description="Basic and acidic residues" evidence="1">
    <location>
        <begin position="2350"/>
        <end position="2359"/>
    </location>
</feature>
<feature type="region of interest" description="Disordered" evidence="1">
    <location>
        <begin position="1036"/>
        <end position="1123"/>
    </location>
</feature>
<feature type="compositionally biased region" description="Low complexity" evidence="1">
    <location>
        <begin position="1841"/>
        <end position="1854"/>
    </location>
</feature>
<feature type="compositionally biased region" description="Basic and acidic residues" evidence="1">
    <location>
        <begin position="1910"/>
        <end position="1927"/>
    </location>
</feature>
<feature type="compositionally biased region" description="Low complexity" evidence="1">
    <location>
        <begin position="1758"/>
        <end position="1769"/>
    </location>
</feature>
<sequence>MLLLFDGVYQTIKIMPDCFNPPESEENRQLRVQRRVEPWNSSVRVTFTLPREAAVRLRQLAQVGDAALRELGILSVQLDGDQVISLTIAGRYETQEIVFRTEPAGAAANVAAASAVNGSVGGNSVSPLTGSVVSATSSPASVTELLTQVASTGAGVSNGLVTPSQGSGSVVLPADVNVGNNSNFQQPVVAATVSSAGAFRSPNVVAPGSQPIPYVQQHQRPVIGGGCSASAQSNAGPHNSNPNSGIGGSGVVAARAQAVYAGPYPFASMTHAAQSMLGQTGQPSSSLSSTSSSASSCPPSTAITTMSQTIPRTGRPPTTMTANTINHPAVTSGPPPPTSTASSSSSSPSPLQVLSSALHPVTMKSAEPSATAAVVFASPTTMQVGGINAPSSAQHFQPNPTQQQSFPSSSSSSTSSPTPNPTVVRTTPVVAINQQIPPTLSSGSSNVNFQSVPITTVSSPLLVNLLQQQQQQRQQQEQQQLQQQQPRNMLPSRSGSPGTQGMASASMGPVTSTVNSSDVAMESNPVDVLDKVRHQKQHQQQVMGGVGRPVSRTHNSPLSSSPAASPYPVSSSSPNSPAGTGTPVGIVANAAPASVETNLTLAASVTVLNVRTGAPLNAHTALSGLAPTIPSAHPSSSVAATPVVVPVSSSSSTLETGEALQTDRLNQPIIVQQQQQQFVVRPSGSVSAASMVTGVRMPIMTRAPGPGSLGVIRHLAPITTAAAIPTAAPPGVVAAAATALNVASSSSIRSLPPSAVPPPPYPGLRPNLHHVVNHNNRLPVIPGGATVTAVPATVAASISSSSVTSSNVSANLLDGMVCVNDTYMLPGRNNLSITVVSDPQRNAATNIQRVAGTTPTPPQTIMGTPPMSAVATNNTNPTAITISRTASEMEKQKQLLINPLTGHLEPSPSESSDSDVEVTKDLEMSLENSLLMQSLLDPTSPTFLDRPLPDCLFSDEDTEKMSLTNDKADPYELSSKPINRTTATTIMNQPIVAAAICREQPPPGSKETGEGIKLRLKLEKNESNYVAFVNLPVPKSSPSLDPAAIAPNSISNSNSGGNSPATEPKVPPLHISLKGRNLAVLNSPKKDVKRKKSRSRHESAEEDELFHKGEKKSVKRKRSQQLTPSYAECIDDRAEEQQEDLVPVEDVESDCKPKVKTKMEFETGPPTTNVVLSEPASSFGLPSVDKTADNNLAMPHVLMEQDDEAVTITGSVPGPSIKSDDEPIKLEGMEVCLESDETPSCEGANTLVDTHSAIVNHVTADRDGDVMVMSDNSRTEQTLCSDELDVDVTPIGEDVTMKPVPSPPVVPSLPLNPSTSSTHSSNSPTVHQVTDPSSPLSPPLELSVASPAVQQSQQKQAEPQQQESPLPPEVKDEPVASIVPACVDKTELAEAERISSIVKPKCEVEDTLNDVKRDDFFAEPVDQEGLSARLIKNELEATILRTKIGTNDLHKLSLLNNVHRKSNAMIPTPEQEPLVIANVSTTTTMKTEAAEEALPGSQTMMTSPEKSTEEMISREIVVVESPTAKNEVVVMVATSDTRISGGGEDTGNTQGEDSGIESLDALSEKSPNQGESPPRREDKDYSSSNSSDQRQFRQPSPLASIQTKPASPPPPPPSLALESTKAFSPVPTTSSPSNVISDASDTTTAIPDSVEVEQQQEPLSPAVVECEQVSAEVNLVTPKSPEVSSCPAEMEDPEEVSPVAPPSLEDPPAGNVSPAPFCDSILSESTVPDVVPVGDEIPSDQVIATATSPAQVPTDVCSSPRLSPRQPSPTLDEDLPVDEHPTATTTEDPAPSANVQSSNESPSSPPAETRSSPLPIPAAVSIEMVDSSSPSASVLPKETEVVAAPVPATAENTESSTEVPVGEEKDESVANSGRTEAEKLEPIKADEADLPTQISSETVEYNRPISCEPMEPKEMKCPKVKPEEKISLDSASTPPPPPPEEQKIPSAVSQAIPPPSAMEKLDEQSNSISSFSPESLGNSCSSSASSPTDVESKTTVATAIVVPKTEEPSSSSAVVVVEAGTSGSQPKIGFIANCHAQKRTKEHQPTESPKANAVPTPPPPTSYVLFSSNSATGGVGTNSIALSSKSMAMIASSGAGGATRISSASGLFAMTSGSKMVPIRLVTIPKGMDLSSATSRSGPGQGGPVKILVSKVSPGKVHGTPVSAVMMKSITVPAASSAALSASSSSSSTGMAPISLPVTATVTTVSSIPVSSSAPARTVSLTTSNLTAPQLVKTVAVELVKKEAKEPAPNRSSPPLSASAPVVVIPANEEEKPSSNKNEKDAPMANNSISKDQIDVVVQPGDEEERGQSQPQSPFHGFPSLNATPEELMNDSASSSSSSGSECGRSDTGTSHHSELKNDLEDDDEDTTGSEETTPTPALQPAPFHEHPVTDALTIEIPPNAPETMTRSTRSGTRIISPEIRRSSPRQQSPAEENKQGGISTTANSGAVTARKSSRRKRNDSGSSGTSDPPSSGDRQTPTDQTDGSSNLSTRPNKRKCSENASEMIKVCMGLEDTPRKMSSSHNDCNTPTHIGVSMSGRKRQGSVDDAPSTILKKHDNSDDDTLPDLPHKIPRTNRVAIRNSKKNSVKVMLKETPSSNTNNFHPASTTPPPPPLSTARRSGRHVGSVGLRGSSSAAIENNGTVRRKTRSSAALVAPESDAETDGPMATLDQQTTATTTIGTGTTAILAPDLPASDSSATNAASAAAILAPQPGPASVLGGLCSATTTGPLTSVNNKRRRVSRDSR</sequence>
<feature type="region of interest" description="Disordered" evidence="1">
    <location>
        <begin position="2039"/>
        <end position="2058"/>
    </location>
</feature>
<feature type="compositionally biased region" description="Low complexity" evidence="1">
    <location>
        <begin position="1624"/>
        <end position="1637"/>
    </location>
</feature>
<feature type="compositionally biased region" description="Polar residues" evidence="1">
    <location>
        <begin position="1987"/>
        <end position="1997"/>
    </location>
</feature>
<feature type="compositionally biased region" description="Polar residues" evidence="1">
    <location>
        <begin position="2630"/>
        <end position="2641"/>
    </location>
</feature>
<feature type="compositionally biased region" description="Polar residues" evidence="1">
    <location>
        <begin position="386"/>
        <end position="395"/>
    </location>
</feature>
<feature type="compositionally biased region" description="Polar residues" evidence="1">
    <location>
        <begin position="1742"/>
        <end position="1751"/>
    </location>
</feature>
<feature type="compositionally biased region" description="Low complexity" evidence="1">
    <location>
        <begin position="339"/>
        <end position="353"/>
    </location>
</feature>
<feature type="compositionally biased region" description="Polar residues" evidence="1">
    <location>
        <begin position="2403"/>
        <end position="2414"/>
    </location>
</feature>
<feature type="compositionally biased region" description="Basic and acidic residues" evidence="1">
    <location>
        <begin position="2269"/>
        <end position="2282"/>
    </location>
</feature>
<feature type="compositionally biased region" description="Polar residues" evidence="1">
    <location>
        <begin position="2724"/>
        <end position="2733"/>
    </location>
</feature>
<feature type="compositionally biased region" description="Basic residues" evidence="1">
    <location>
        <begin position="2734"/>
        <end position="2744"/>
    </location>
</feature>
<feature type="compositionally biased region" description="Polar residues" evidence="1">
    <location>
        <begin position="2475"/>
        <end position="2491"/>
    </location>
</feature>
<feature type="compositionally biased region" description="Low complexity" evidence="1">
    <location>
        <begin position="556"/>
        <end position="578"/>
    </location>
</feature>
<feature type="region of interest" description="Disordered" evidence="1">
    <location>
        <begin position="2514"/>
        <end position="2569"/>
    </location>
</feature>
<feature type="region of interest" description="Disordered" evidence="1">
    <location>
        <begin position="386"/>
        <end position="424"/>
    </location>
</feature>
<feature type="region of interest" description="Disordered" evidence="1">
    <location>
        <begin position="1293"/>
        <end position="1375"/>
    </location>
</feature>
<feature type="region of interest" description="Disordered" evidence="1">
    <location>
        <begin position="277"/>
        <end position="353"/>
    </location>
</feature>
<name>A0ABR0B573_9CRUS</name>
<dbReference type="EMBL" id="JAOYFB010000040">
    <property type="protein sequence ID" value="KAK4036832.1"/>
    <property type="molecule type" value="Genomic_DNA"/>
</dbReference>
<feature type="region of interest" description="Disordered" evidence="1">
    <location>
        <begin position="2593"/>
        <end position="2665"/>
    </location>
</feature>
<proteinExistence type="predicted"/>
<feature type="compositionally biased region" description="Polar residues" evidence="1">
    <location>
        <begin position="2593"/>
        <end position="2602"/>
    </location>
</feature>
<feature type="region of interest" description="Disordered" evidence="1">
    <location>
        <begin position="533"/>
        <end position="580"/>
    </location>
</feature>
<comment type="caution">
    <text evidence="3">The sequence shown here is derived from an EMBL/GenBank/DDBJ whole genome shotgun (WGS) entry which is preliminary data.</text>
</comment>
<feature type="compositionally biased region" description="Low complexity" evidence="1">
    <location>
        <begin position="1339"/>
        <end position="1364"/>
    </location>
</feature>
<evidence type="ECO:0000256" key="1">
    <source>
        <dbReference type="SAM" id="MobiDB-lite"/>
    </source>
</evidence>